<evidence type="ECO:0000256" key="8">
    <source>
        <dbReference type="RuleBase" id="RU003981"/>
    </source>
</evidence>
<evidence type="ECO:0000259" key="9">
    <source>
        <dbReference type="Pfam" id="PF01571"/>
    </source>
</evidence>
<keyword evidence="12" id="KW-1185">Reference proteome</keyword>
<dbReference type="InterPro" id="IPR006222">
    <property type="entry name" value="GCVT_N"/>
</dbReference>
<dbReference type="GeneID" id="7205049"/>
<accession>B7S451</accession>
<evidence type="ECO:0000256" key="1">
    <source>
        <dbReference type="ARBA" id="ARBA00008609"/>
    </source>
</evidence>
<gene>
    <name evidence="11" type="primary">GDCT</name>
    <name evidence="11" type="ORF">PHATRDRAFT_bd521</name>
</gene>
<sequence length="421" mass="45798">MSTRLIAKFKSSLTTRATLRKPALCVPPSRSFAAESENLVKTALYNVHKDLGGDMVPFAGYELPVLYKGENGGVMKEHLWCRADGKASLFDVSHMGQIRWHGKDRVAFLERVVVGDIASLKEGMGCLSLVTNEKGGIIDDTVITNAGDHVFMVVNGATKFGDMKHFEEQMAVFDGDVTMEYLEDSMQLLAVQGPGAAASVAKLLPSDFDMTRMPFMSGRPTTLDGVDGCRITRCGYTGEDGFEIAMPTEHAVSIASKLMEDSSVNPTGLGARDSLRLEAGLCLYGNDLNEDITPVEGVLGWTLGPAKSRRRTEGGFLGAEHILTPDGKLQKVNRKRVGIMGMKAPARDHTEIFDENGENKIGEVTSGTFSPCLKAPIAMGYVETASAKAGTPIMLKIRNKMQKAEITKMPFVESRYYRVPE</sequence>
<dbReference type="FunFam" id="2.40.30.110:FF:000002">
    <property type="entry name" value="Aminomethyltransferase"/>
    <property type="match status" value="1"/>
</dbReference>
<dbReference type="GO" id="GO:0006546">
    <property type="term" value="P:glycine catabolic process"/>
    <property type="evidence" value="ECO:0007669"/>
    <property type="project" value="InterPro"/>
</dbReference>
<keyword evidence="8" id="KW-0809">Transit peptide</keyword>
<dbReference type="Gene3D" id="3.30.1360.120">
    <property type="entry name" value="Probable tRNA modification gtpase trme, domain 1"/>
    <property type="match status" value="1"/>
</dbReference>
<dbReference type="Proteomes" id="UP000000759">
    <property type="component" value="Unassembled WGS sequence"/>
</dbReference>
<dbReference type="InterPro" id="IPR006223">
    <property type="entry name" value="GcvT"/>
</dbReference>
<keyword evidence="3 8" id="KW-0032">Aminotransferase</keyword>
<dbReference type="SUPFAM" id="SSF103025">
    <property type="entry name" value="Folate-binding domain"/>
    <property type="match status" value="1"/>
</dbReference>
<comment type="subcellular location">
    <subcellularLocation>
        <location evidence="8">Mitochondrion</location>
    </subcellularLocation>
</comment>
<evidence type="ECO:0000256" key="6">
    <source>
        <dbReference type="ARBA" id="ARBA00047665"/>
    </source>
</evidence>
<dbReference type="Gene3D" id="2.40.30.110">
    <property type="entry name" value="Aminomethyltransferase beta-barrel domains"/>
    <property type="match status" value="1"/>
</dbReference>
<dbReference type="OMA" id="MPVQYPA"/>
<feature type="binding site" evidence="7">
    <location>
        <position position="243"/>
    </location>
    <ligand>
        <name>substrate</name>
    </ligand>
</feature>
<evidence type="ECO:0000256" key="2">
    <source>
        <dbReference type="ARBA" id="ARBA00012616"/>
    </source>
</evidence>
<dbReference type="PANTHER" id="PTHR43757">
    <property type="entry name" value="AMINOMETHYLTRANSFERASE"/>
    <property type="match status" value="1"/>
</dbReference>
<dbReference type="eggNOG" id="KOG2770">
    <property type="taxonomic scope" value="Eukaryota"/>
</dbReference>
<dbReference type="PIRSF" id="PIRSF006487">
    <property type="entry name" value="GcvT"/>
    <property type="match status" value="1"/>
</dbReference>
<dbReference type="InterPro" id="IPR029043">
    <property type="entry name" value="GcvT/YgfZ_C"/>
</dbReference>
<protein>
    <recommendedName>
        <fullName evidence="2 8">Aminomethyltransferase</fullName>
        <ecNumber evidence="2 8">2.1.2.10</ecNumber>
    </recommendedName>
    <alternativeName>
        <fullName evidence="5 8">Glycine cleavage system T protein</fullName>
    </alternativeName>
</protein>
<evidence type="ECO:0000256" key="3">
    <source>
        <dbReference type="ARBA" id="ARBA00022576"/>
    </source>
</evidence>
<name>B7S451_PHATC</name>
<dbReference type="KEGG" id="pti:PHATRDRAFT_bd521"/>
<keyword evidence="8" id="KW-0496">Mitochondrion</keyword>
<proteinExistence type="inferred from homology"/>
<reference evidence="11 12" key="1">
    <citation type="journal article" date="2008" name="Nature">
        <title>The Phaeodactylum genome reveals the evolutionary history of diatom genomes.</title>
        <authorList>
            <person name="Bowler C."/>
            <person name="Allen A.E."/>
            <person name="Badger J.H."/>
            <person name="Grimwood J."/>
            <person name="Jabbari K."/>
            <person name="Kuo A."/>
            <person name="Maheswari U."/>
            <person name="Martens C."/>
            <person name="Maumus F."/>
            <person name="Otillar R.P."/>
            <person name="Rayko E."/>
            <person name="Salamov A."/>
            <person name="Vandepoele K."/>
            <person name="Beszteri B."/>
            <person name="Gruber A."/>
            <person name="Heijde M."/>
            <person name="Katinka M."/>
            <person name="Mock T."/>
            <person name="Valentin K."/>
            <person name="Verret F."/>
            <person name="Berges J.A."/>
            <person name="Brownlee C."/>
            <person name="Cadoret J.P."/>
            <person name="Chiovitti A."/>
            <person name="Choi C.J."/>
            <person name="Coesel S."/>
            <person name="De Martino A."/>
            <person name="Detter J.C."/>
            <person name="Durkin C."/>
            <person name="Falciatore A."/>
            <person name="Fournet J."/>
            <person name="Haruta M."/>
            <person name="Huysman M.J."/>
            <person name="Jenkins B.D."/>
            <person name="Jiroutova K."/>
            <person name="Jorgensen R.E."/>
            <person name="Joubert Y."/>
            <person name="Kaplan A."/>
            <person name="Kroger N."/>
            <person name="Kroth P.G."/>
            <person name="La Roche J."/>
            <person name="Lindquist E."/>
            <person name="Lommer M."/>
            <person name="Martin-Jezequel V."/>
            <person name="Lopez P.J."/>
            <person name="Lucas S."/>
            <person name="Mangogna M."/>
            <person name="McGinnis K."/>
            <person name="Medlin L.K."/>
            <person name="Montsant A."/>
            <person name="Oudot-Le Secq M.P."/>
            <person name="Napoli C."/>
            <person name="Obornik M."/>
            <person name="Parker M.S."/>
            <person name="Petit J.L."/>
            <person name="Porcel B.M."/>
            <person name="Poulsen N."/>
            <person name="Robison M."/>
            <person name="Rychlewski L."/>
            <person name="Rynearson T.A."/>
            <person name="Schmutz J."/>
            <person name="Shapiro H."/>
            <person name="Siaut M."/>
            <person name="Stanley M."/>
            <person name="Sussman M.R."/>
            <person name="Taylor A.R."/>
            <person name="Vardi A."/>
            <person name="von Dassow P."/>
            <person name="Vyverman W."/>
            <person name="Willis A."/>
            <person name="Wyrwicz L.S."/>
            <person name="Rokhsar D.S."/>
            <person name="Weissenbach J."/>
            <person name="Armbrust E.V."/>
            <person name="Green B.R."/>
            <person name="Van de Peer Y."/>
            <person name="Grigoriev I.V."/>
        </authorList>
    </citation>
    <scope>NUCLEOTIDE SEQUENCE [LARGE SCALE GENOMIC DNA]</scope>
    <source>
        <strain evidence="11 12">CCAP 1055/1</strain>
    </source>
</reference>
<dbReference type="FunCoup" id="B7S451">
    <property type="interactions" value="100"/>
</dbReference>
<dbReference type="NCBIfam" id="NF001567">
    <property type="entry name" value="PRK00389.1"/>
    <property type="match status" value="1"/>
</dbReference>
<feature type="domain" description="Aminomethyltransferase C-terminal" evidence="10">
    <location>
        <begin position="334"/>
        <end position="412"/>
    </location>
</feature>
<dbReference type="OrthoDB" id="10263536at2759"/>
<dbReference type="GO" id="GO:0005739">
    <property type="term" value="C:mitochondrion"/>
    <property type="evidence" value="ECO:0007669"/>
    <property type="project" value="UniProtKB-SubCell"/>
</dbReference>
<dbReference type="EMBL" id="DS999284">
    <property type="protein sequence ID" value="EEC42576.1"/>
    <property type="molecule type" value="Genomic_DNA"/>
</dbReference>
<evidence type="ECO:0000256" key="4">
    <source>
        <dbReference type="ARBA" id="ARBA00022679"/>
    </source>
</evidence>
<dbReference type="InterPro" id="IPR028896">
    <property type="entry name" value="GcvT/YgfZ/DmdA"/>
</dbReference>
<dbReference type="PaxDb" id="2850-Phatrdraft521"/>
<comment type="catalytic activity">
    <reaction evidence="6 8">
        <text>N(6)-[(R)-S(8)-aminomethyldihydrolipoyl]-L-lysyl-[protein] + (6S)-5,6,7,8-tetrahydrofolate = N(6)-[(R)-dihydrolipoyl]-L-lysyl-[protein] + (6R)-5,10-methylene-5,6,7,8-tetrahydrofolate + NH4(+)</text>
        <dbReference type="Rhea" id="RHEA:16945"/>
        <dbReference type="Rhea" id="RHEA-COMP:10475"/>
        <dbReference type="Rhea" id="RHEA-COMP:10492"/>
        <dbReference type="ChEBI" id="CHEBI:15636"/>
        <dbReference type="ChEBI" id="CHEBI:28938"/>
        <dbReference type="ChEBI" id="CHEBI:57453"/>
        <dbReference type="ChEBI" id="CHEBI:83100"/>
        <dbReference type="ChEBI" id="CHEBI:83143"/>
        <dbReference type="EC" id="2.1.2.10"/>
    </reaction>
</comment>
<dbReference type="InParanoid" id="B7S451"/>
<dbReference type="Pfam" id="PF01571">
    <property type="entry name" value="GCV_T"/>
    <property type="match status" value="1"/>
</dbReference>
<dbReference type="SUPFAM" id="SSF101790">
    <property type="entry name" value="Aminomethyltransferase beta-barrel domain"/>
    <property type="match status" value="1"/>
</dbReference>
<dbReference type="AlphaFoldDB" id="B7S451"/>
<dbReference type="InterPro" id="IPR013977">
    <property type="entry name" value="GcvT_C"/>
</dbReference>
<dbReference type="NCBIfam" id="TIGR00528">
    <property type="entry name" value="gcvT"/>
    <property type="match status" value="1"/>
</dbReference>
<dbReference type="SMR" id="B7S451"/>
<dbReference type="STRING" id="556484.B7S451"/>
<dbReference type="GO" id="GO:0004047">
    <property type="term" value="F:aminomethyltransferase activity"/>
    <property type="evidence" value="ECO:0007669"/>
    <property type="project" value="UniProtKB-EC"/>
</dbReference>
<keyword evidence="4 8" id="KW-0808">Transferase</keyword>
<evidence type="ECO:0000313" key="12">
    <source>
        <dbReference type="Proteomes" id="UP000000759"/>
    </source>
</evidence>
<dbReference type="FunFam" id="3.30.70.1400:FF:000001">
    <property type="entry name" value="Aminomethyltransferase"/>
    <property type="match status" value="1"/>
</dbReference>
<dbReference type="Gene3D" id="4.10.1250.10">
    <property type="entry name" value="Aminomethyltransferase fragment"/>
    <property type="match status" value="1"/>
</dbReference>
<evidence type="ECO:0000259" key="10">
    <source>
        <dbReference type="Pfam" id="PF08669"/>
    </source>
</evidence>
<comment type="similarity">
    <text evidence="1 8">Belongs to the GcvT family.</text>
</comment>
<dbReference type="RefSeq" id="XP_002176340.1">
    <property type="nucleotide sequence ID" value="XM_002176304.1"/>
</dbReference>
<reference evidence="12" key="2">
    <citation type="submission" date="2008-08" db="EMBL/GenBank/DDBJ databases">
        <authorList>
            <consortium name="Diatom Consortium"/>
            <person name="Grigoriev I."/>
            <person name="Grimwood J."/>
            <person name="Kuo A."/>
            <person name="Otillar R.P."/>
            <person name="Salamov A."/>
            <person name="Detter J.C."/>
            <person name="Lindquist E."/>
            <person name="Shapiro H."/>
            <person name="Lucas S."/>
            <person name="Glavina del Rio T."/>
            <person name="Pitluck S."/>
            <person name="Rokhsar D."/>
            <person name="Bowler C."/>
        </authorList>
    </citation>
    <scope>GENOME REANNOTATION</scope>
    <source>
        <strain evidence="12">CCAP 1055/1</strain>
    </source>
</reference>
<dbReference type="PANTHER" id="PTHR43757:SF2">
    <property type="entry name" value="AMINOMETHYLTRANSFERASE, MITOCHONDRIAL"/>
    <property type="match status" value="1"/>
</dbReference>
<dbReference type="EC" id="2.1.2.10" evidence="2 8"/>
<organism evidence="11 12">
    <name type="scientific">Phaeodactylum tricornutum (strain CCAP 1055/1)</name>
    <dbReference type="NCBI Taxonomy" id="556484"/>
    <lineage>
        <taxon>Eukaryota</taxon>
        <taxon>Sar</taxon>
        <taxon>Stramenopiles</taxon>
        <taxon>Ochrophyta</taxon>
        <taxon>Bacillariophyta</taxon>
        <taxon>Bacillariophyceae</taxon>
        <taxon>Bacillariophycidae</taxon>
        <taxon>Naviculales</taxon>
        <taxon>Phaeodactylaceae</taxon>
        <taxon>Phaeodactylum</taxon>
    </lineage>
</organism>
<evidence type="ECO:0000256" key="7">
    <source>
        <dbReference type="PIRSR" id="PIRSR006487-1"/>
    </source>
</evidence>
<evidence type="ECO:0000313" key="11">
    <source>
        <dbReference type="EMBL" id="EEC42576.1"/>
    </source>
</evidence>
<evidence type="ECO:0000256" key="5">
    <source>
        <dbReference type="ARBA" id="ARBA00031395"/>
    </source>
</evidence>
<feature type="domain" description="GCVT N-terminal" evidence="9">
    <location>
        <begin position="44"/>
        <end position="303"/>
    </location>
</feature>
<dbReference type="Pfam" id="PF08669">
    <property type="entry name" value="GCV_T_C"/>
    <property type="match status" value="1"/>
</dbReference>
<comment type="subunit">
    <text evidence="8">The glycine cleavage system is composed of four proteins: P, T, L and H.</text>
</comment>
<dbReference type="HOGENOM" id="CLU_007884_10_0_1"/>
<comment type="function">
    <text evidence="8">The glycine cleavage system catalyzes the degradation of glycine.</text>
</comment>
<dbReference type="GO" id="GO:0008483">
    <property type="term" value="F:transaminase activity"/>
    <property type="evidence" value="ECO:0007669"/>
    <property type="project" value="UniProtKB-KW"/>
</dbReference>
<dbReference type="InterPro" id="IPR027266">
    <property type="entry name" value="TrmE/GcvT-like"/>
</dbReference>
<dbReference type="GO" id="GO:0005960">
    <property type="term" value="C:glycine cleavage complex"/>
    <property type="evidence" value="ECO:0007669"/>
    <property type="project" value="InterPro"/>
</dbReference>
<dbReference type="Gene3D" id="3.30.70.1400">
    <property type="entry name" value="Aminomethyltransferase beta-barrel domains"/>
    <property type="match status" value="1"/>
</dbReference>